<evidence type="ECO:0000313" key="2">
    <source>
        <dbReference type="EMBL" id="GFT64781.1"/>
    </source>
</evidence>
<evidence type="ECO:0000313" key="3">
    <source>
        <dbReference type="Proteomes" id="UP000887013"/>
    </source>
</evidence>
<protein>
    <submittedName>
        <fullName evidence="2">RNA_GG_bind domain-containing protein</fullName>
    </submittedName>
</protein>
<comment type="caution">
    <text evidence="2">The sequence shown here is derived from an EMBL/GenBank/DDBJ whole genome shotgun (WGS) entry which is preliminary data.</text>
</comment>
<gene>
    <name evidence="2" type="primary">AVEN_90787_1</name>
    <name evidence="2" type="ORF">NPIL_282601</name>
</gene>
<organism evidence="2 3">
    <name type="scientific">Nephila pilipes</name>
    <name type="common">Giant wood spider</name>
    <name type="synonym">Nephila maculata</name>
    <dbReference type="NCBI Taxonomy" id="299642"/>
    <lineage>
        <taxon>Eukaryota</taxon>
        <taxon>Metazoa</taxon>
        <taxon>Ecdysozoa</taxon>
        <taxon>Arthropoda</taxon>
        <taxon>Chelicerata</taxon>
        <taxon>Arachnida</taxon>
        <taxon>Araneae</taxon>
        <taxon>Araneomorphae</taxon>
        <taxon>Entelegynae</taxon>
        <taxon>Araneoidea</taxon>
        <taxon>Nephilidae</taxon>
        <taxon>Nephila</taxon>
    </lineage>
</organism>
<feature type="compositionally biased region" description="Acidic residues" evidence="1">
    <location>
        <begin position="122"/>
        <end position="133"/>
    </location>
</feature>
<dbReference type="AlphaFoldDB" id="A0A8X6TZ02"/>
<dbReference type="Proteomes" id="UP000887013">
    <property type="component" value="Unassembled WGS sequence"/>
</dbReference>
<reference evidence="2" key="1">
    <citation type="submission" date="2020-08" db="EMBL/GenBank/DDBJ databases">
        <title>Multicomponent nature underlies the extraordinary mechanical properties of spider dragline silk.</title>
        <authorList>
            <person name="Kono N."/>
            <person name="Nakamura H."/>
            <person name="Mori M."/>
            <person name="Yoshida Y."/>
            <person name="Ohtoshi R."/>
            <person name="Malay A.D."/>
            <person name="Moran D.A.P."/>
            <person name="Tomita M."/>
            <person name="Numata K."/>
            <person name="Arakawa K."/>
        </authorList>
    </citation>
    <scope>NUCLEOTIDE SEQUENCE</scope>
</reference>
<dbReference type="OrthoDB" id="20573at2759"/>
<keyword evidence="3" id="KW-1185">Reference proteome</keyword>
<name>A0A8X6TZ02_NEPPI</name>
<feature type="compositionally biased region" description="Low complexity" evidence="1">
    <location>
        <begin position="51"/>
        <end position="64"/>
    </location>
</feature>
<proteinExistence type="predicted"/>
<feature type="region of interest" description="Disordered" evidence="1">
    <location>
        <begin position="90"/>
        <end position="143"/>
    </location>
</feature>
<feature type="region of interest" description="Disordered" evidence="1">
    <location>
        <begin position="1"/>
        <end position="71"/>
    </location>
</feature>
<feature type="compositionally biased region" description="Basic and acidic residues" evidence="1">
    <location>
        <begin position="96"/>
        <end position="106"/>
    </location>
</feature>
<dbReference type="EMBL" id="BMAW01068499">
    <property type="protein sequence ID" value="GFT64781.1"/>
    <property type="molecule type" value="Genomic_DNA"/>
</dbReference>
<accession>A0A8X6TZ02</accession>
<feature type="non-terminal residue" evidence="2">
    <location>
        <position position="173"/>
    </location>
</feature>
<sequence length="173" mass="19236">MAAAAFAYRSNKDTSSDSDSDDSDKECSDWKRASGRTAATSDLEKIPIDPPVINSNPISNNSVSTDSKRKRNNIWSDVLQDQMISETLTHCGIKNKPKDYGSRGEESYDYTLKYKHQKKNDDSDDQMSEDDDSEKSSVTSNANHKSFKTLKKKFVKLDSAGISAARKIIKVLG</sequence>
<evidence type="ECO:0000256" key="1">
    <source>
        <dbReference type="SAM" id="MobiDB-lite"/>
    </source>
</evidence>